<organism evidence="1 2">
    <name type="scientific">Armillaria luteobubalina</name>
    <dbReference type="NCBI Taxonomy" id="153913"/>
    <lineage>
        <taxon>Eukaryota</taxon>
        <taxon>Fungi</taxon>
        <taxon>Dikarya</taxon>
        <taxon>Basidiomycota</taxon>
        <taxon>Agaricomycotina</taxon>
        <taxon>Agaricomycetes</taxon>
        <taxon>Agaricomycetidae</taxon>
        <taxon>Agaricales</taxon>
        <taxon>Marasmiineae</taxon>
        <taxon>Physalacriaceae</taxon>
        <taxon>Armillaria</taxon>
    </lineage>
</organism>
<comment type="caution">
    <text evidence="1">The sequence shown here is derived from an EMBL/GenBank/DDBJ whole genome shotgun (WGS) entry which is preliminary data.</text>
</comment>
<name>A0AA39Q2D8_9AGAR</name>
<evidence type="ECO:0000313" key="2">
    <source>
        <dbReference type="Proteomes" id="UP001175228"/>
    </source>
</evidence>
<dbReference type="EMBL" id="JAUEPU010000020">
    <property type="protein sequence ID" value="KAK0494405.1"/>
    <property type="molecule type" value="Genomic_DNA"/>
</dbReference>
<reference evidence="1" key="1">
    <citation type="submission" date="2023-06" db="EMBL/GenBank/DDBJ databases">
        <authorList>
            <consortium name="Lawrence Berkeley National Laboratory"/>
            <person name="Ahrendt S."/>
            <person name="Sahu N."/>
            <person name="Indic B."/>
            <person name="Wong-Bajracharya J."/>
            <person name="Merenyi Z."/>
            <person name="Ke H.-M."/>
            <person name="Monk M."/>
            <person name="Kocsube S."/>
            <person name="Drula E."/>
            <person name="Lipzen A."/>
            <person name="Balint B."/>
            <person name="Henrissat B."/>
            <person name="Andreopoulos B."/>
            <person name="Martin F.M."/>
            <person name="Harder C.B."/>
            <person name="Rigling D."/>
            <person name="Ford K.L."/>
            <person name="Foster G.D."/>
            <person name="Pangilinan J."/>
            <person name="Papanicolaou A."/>
            <person name="Barry K."/>
            <person name="LaButti K."/>
            <person name="Viragh M."/>
            <person name="Koriabine M."/>
            <person name="Yan M."/>
            <person name="Riley R."/>
            <person name="Champramary S."/>
            <person name="Plett K.L."/>
            <person name="Tsai I.J."/>
            <person name="Slot J."/>
            <person name="Sipos G."/>
            <person name="Plett J."/>
            <person name="Nagy L.G."/>
            <person name="Grigoriev I.V."/>
        </authorList>
    </citation>
    <scope>NUCLEOTIDE SEQUENCE</scope>
    <source>
        <strain evidence="1">HWK02</strain>
    </source>
</reference>
<accession>A0AA39Q2D8</accession>
<gene>
    <name evidence="1" type="ORF">EDD18DRAFT_340858</name>
</gene>
<dbReference type="AlphaFoldDB" id="A0AA39Q2D8"/>
<dbReference type="Proteomes" id="UP001175228">
    <property type="component" value="Unassembled WGS sequence"/>
</dbReference>
<protein>
    <submittedName>
        <fullName evidence="1">Uncharacterized protein</fullName>
    </submittedName>
</protein>
<proteinExistence type="predicted"/>
<keyword evidence="2" id="KW-1185">Reference proteome</keyword>
<sequence length="206" mass="23402">MPAFWKANWPNQHHAEQYFAHQAHICRIKSQKEKKWALTVLFEAILSKELFHHVLAAHPLKDILFIPSAWPFDDEVPCPSARPVWHIRLLSQSYTTNPSGTSIVNGIILQGSPTTPAHAVLQDRCIAQSRPKDHPQSAYKATYHAEAFTNCSYTGCLQCNLKHSHRLPSSESSILQRDEQCNDALTLRVRRINASLIPRLRKPSVN</sequence>
<evidence type="ECO:0000313" key="1">
    <source>
        <dbReference type="EMBL" id="KAK0494405.1"/>
    </source>
</evidence>